<dbReference type="STRING" id="84531.LA76x_2610"/>
<dbReference type="SUPFAM" id="SSF50978">
    <property type="entry name" value="WD40 repeat-like"/>
    <property type="match status" value="1"/>
</dbReference>
<keyword evidence="1 3" id="KW-0853">WD repeat</keyword>
<dbReference type="Gene3D" id="3.40.50.10140">
    <property type="entry name" value="Toll/interleukin-1 receptor homology (TIR) domain"/>
    <property type="match status" value="1"/>
</dbReference>
<dbReference type="SMART" id="SM00028">
    <property type="entry name" value="TPR"/>
    <property type="match status" value="2"/>
</dbReference>
<dbReference type="InterPro" id="IPR011990">
    <property type="entry name" value="TPR-like_helical_dom_sf"/>
</dbReference>
<evidence type="ECO:0000256" key="5">
    <source>
        <dbReference type="SAM" id="MobiDB-lite"/>
    </source>
</evidence>
<dbReference type="PATRIC" id="fig|84531.8.peg.2621"/>
<evidence type="ECO:0000313" key="8">
    <source>
        <dbReference type="EMBL" id="ALN80740.1"/>
    </source>
</evidence>
<dbReference type="PROSITE" id="PS50082">
    <property type="entry name" value="WD_REPEATS_2"/>
    <property type="match status" value="6"/>
</dbReference>
<name>A0A0S2FB55_LYSAN</name>
<dbReference type="KEGG" id="lab:LA76x_2610"/>
<dbReference type="EMBL" id="CP011129">
    <property type="protein sequence ID" value="ALN80740.1"/>
    <property type="molecule type" value="Genomic_DNA"/>
</dbReference>
<dbReference type="GO" id="GO:0007165">
    <property type="term" value="P:signal transduction"/>
    <property type="evidence" value="ECO:0007669"/>
    <property type="project" value="InterPro"/>
</dbReference>
<keyword evidence="6" id="KW-1133">Transmembrane helix</keyword>
<accession>A0A0S2FB55</accession>
<feature type="repeat" description="WD" evidence="3">
    <location>
        <begin position="826"/>
        <end position="861"/>
    </location>
</feature>
<dbReference type="InterPro" id="IPR011047">
    <property type="entry name" value="Quinoprotein_ADH-like_sf"/>
</dbReference>
<dbReference type="eggNOG" id="COG0457">
    <property type="taxonomic scope" value="Bacteria"/>
</dbReference>
<sequence length="1479" mass="160277">MERLPASTSMTSTVPFEESLVERYDVFISYSRKDIQFAARLERALEAYKPPGSLPLERRRLRVFRDAQDLTGPEYGVSIRDNLRRSKRLLVVCSPNARQSAFVDQEIEWFLATHESADVISLLLDGVPNNEVDTLDPRCAFPAQLCKAHAIPLAADYRGFDVASNKPPKAPFAGAWHTLLANIYGIDRNTLEERERLRQRRERRIAIAITGAVMASLAGAAVFSWIQMKRAEEQRDVAVRGFARSLAMQSEDEREVNKETALLLALEAARTTRDLDGTLTDDAELALRRALAETGGTRLGIGTRGLSFSPDGRWLARYDDDGKVTVWDLRASEGKPRELTLPAIPNGEVSAPEEGGLSAVVFGPQHRLALITKDRDRFAVVDVQEPHRGKPLWLAPRAGRVRHLEFSHDGTALLLVDDSPDLALYDVADLTSPPALLRGHAAKTVDGEMRGIATAAFGSSDRWIITCGWDETVLLWDRKAIDAAPHRLLTGVIASAPVFSADDRWLKVATPSAPHVLWSLGDGAPRAVAMATTPGEAAPGAAPLFDAPSSAFMAGDRFIAAGSGETLVWKLSPGGAQVERRIPENLAALGGDGRHFVTTRTGGGQRSDYVMSLWDVEGSAEAKAEERVAALIHAVGYSASGRRLAALTGAQELWVWELAPDFESTDARRYLGARGNKLAMSADGNAVVIGNWFSEARLWKLTNPGLDPLRVSDVEDEAELEQRMTSSTTSSSSSGQPFGGLQQMLAFDREAARVAMPRQGGAVAIVTLARPNRVPLTIPVHEDGVSAVAFSPDGKLVAAGDKDLTIRLWRNGEHKKPMATLRIPSAQGAASSVSALTFSHSGRRLAAGGAFGAVAVWDVSNPAAEPLTLAEQGGWVTSLEFSADDGSLLVTTDNGAASVVTLSNPSSVRTLKGHTGFIRGAFIAGDEAVVTAGMDGSIRVWSMRDAKAKPRILQAHTDMITTLALVPGEQRLITASEDGWLRVWNLAAGDQPEKAIALRVPLSIITVSHDGQWLALADRNGSVQLLRMAALDAAGKELPLAWSGAEEERAGIYALKFSPDDHWLAALLPGEGRVWRLDGEELIRLACEASGRNLEVEEWEKYLGELEYRFTCPEWGLGPGYLAHARRDAKRGYFDNAVRLLTRAKVLVPELPFEPAAEARRIGIAGALERGRNLARDGRSEAALAELGRVRQIDPGTSFDPAQEIKRVEKADELLAQAAAQASLGELDEATAKYREALVLDPGLDIDPSKQASKIYAPILMKEGEEFAKQGRMEEAIARFERAVQLDPKALWRTPEATAGSVRADVLIAEAGKLADGGDLQGAIAGYRAAMVLDERRGIAPQAEAGKRVAAYWLEQAYRSREFPGAIELFEKGRSLDATVKVDSSSANELCWAALKRGYAKRVMAVCDAAVSSDAANWMARDTRGVARVLAGDTAGAISDFEAYVQAGDRPDVVKQRKRWIARLKAGWRPQSFQELDRG</sequence>
<dbReference type="SUPFAM" id="SSF52200">
    <property type="entry name" value="Toll/Interleukin receptor TIR domain"/>
    <property type="match status" value="1"/>
</dbReference>
<dbReference type="InterPro" id="IPR019775">
    <property type="entry name" value="WD40_repeat_CS"/>
</dbReference>
<dbReference type="InterPro" id="IPR000157">
    <property type="entry name" value="TIR_dom"/>
</dbReference>
<dbReference type="Gene3D" id="1.25.40.10">
    <property type="entry name" value="Tetratricopeptide repeat domain"/>
    <property type="match status" value="3"/>
</dbReference>
<evidence type="ECO:0000256" key="6">
    <source>
        <dbReference type="SAM" id="Phobius"/>
    </source>
</evidence>
<dbReference type="InterPro" id="IPR035897">
    <property type="entry name" value="Toll_tir_struct_dom_sf"/>
</dbReference>
<dbReference type="PROSITE" id="PS50294">
    <property type="entry name" value="WD_REPEATS_REGION"/>
    <property type="match status" value="3"/>
</dbReference>
<dbReference type="InterPro" id="IPR019734">
    <property type="entry name" value="TPR_rpt"/>
</dbReference>
<dbReference type="SUPFAM" id="SSF82171">
    <property type="entry name" value="DPP6 N-terminal domain-like"/>
    <property type="match status" value="1"/>
</dbReference>
<keyword evidence="6" id="KW-0812">Transmembrane</keyword>
<evidence type="ECO:0000256" key="2">
    <source>
        <dbReference type="ARBA" id="ARBA00022737"/>
    </source>
</evidence>
<feature type="region of interest" description="Disordered" evidence="5">
    <location>
        <begin position="717"/>
        <end position="737"/>
    </location>
</feature>
<feature type="repeat" description="WD" evidence="3">
    <location>
        <begin position="445"/>
        <end position="477"/>
    </location>
</feature>
<dbReference type="SUPFAM" id="SSF50998">
    <property type="entry name" value="Quinoprotein alcohol dehydrogenase-like"/>
    <property type="match status" value="1"/>
</dbReference>
<evidence type="ECO:0000313" key="9">
    <source>
        <dbReference type="Proteomes" id="UP000060787"/>
    </source>
</evidence>
<keyword evidence="4" id="KW-0802">TPR repeat</keyword>
<evidence type="ECO:0000256" key="4">
    <source>
        <dbReference type="PROSITE-ProRule" id="PRU00339"/>
    </source>
</evidence>
<dbReference type="Proteomes" id="UP000060787">
    <property type="component" value="Chromosome"/>
</dbReference>
<dbReference type="PROSITE" id="PS50005">
    <property type="entry name" value="TPR"/>
    <property type="match status" value="2"/>
</dbReference>
<dbReference type="InterPro" id="IPR001680">
    <property type="entry name" value="WD40_rpt"/>
</dbReference>
<evidence type="ECO:0000256" key="3">
    <source>
        <dbReference type="PROSITE-ProRule" id="PRU00221"/>
    </source>
</evidence>
<evidence type="ECO:0000256" key="1">
    <source>
        <dbReference type="ARBA" id="ARBA00022574"/>
    </source>
</evidence>
<dbReference type="Gene3D" id="2.130.10.10">
    <property type="entry name" value="YVTN repeat-like/Quinoprotein amine dehydrogenase"/>
    <property type="match status" value="5"/>
</dbReference>
<dbReference type="SUPFAM" id="SSF48452">
    <property type="entry name" value="TPR-like"/>
    <property type="match status" value="2"/>
</dbReference>
<dbReference type="RefSeq" id="WP_082647851.1">
    <property type="nucleotide sequence ID" value="NZ_CP011129.1"/>
</dbReference>
<keyword evidence="2" id="KW-0677">Repeat</keyword>
<dbReference type="Pfam" id="PF13676">
    <property type="entry name" value="TIR_2"/>
    <property type="match status" value="1"/>
</dbReference>
<feature type="compositionally biased region" description="Low complexity" evidence="5">
    <location>
        <begin position="725"/>
        <end position="734"/>
    </location>
</feature>
<keyword evidence="6" id="KW-0472">Membrane</keyword>
<feature type="domain" description="TIR" evidence="7">
    <location>
        <begin position="22"/>
        <end position="213"/>
    </location>
</feature>
<evidence type="ECO:0000259" key="7">
    <source>
        <dbReference type="PROSITE" id="PS50104"/>
    </source>
</evidence>
<reference evidence="8 9" key="1">
    <citation type="journal article" date="2015" name="BMC Genomics">
        <title>Comparative genomics and metabolic profiling of the genus Lysobacter.</title>
        <authorList>
            <person name="de Bruijn I."/>
            <person name="Cheng X."/>
            <person name="de Jager V."/>
            <person name="Exposito R.G."/>
            <person name="Watrous J."/>
            <person name="Patel N."/>
            <person name="Postma J."/>
            <person name="Dorrestein P.C."/>
            <person name="Kobayashi D."/>
            <person name="Raaijmakers J.M."/>
        </authorList>
    </citation>
    <scope>NUCLEOTIDE SEQUENCE [LARGE SCALE GENOMIC DNA]</scope>
    <source>
        <strain evidence="8 9">76</strain>
    </source>
</reference>
<dbReference type="SMART" id="SM00320">
    <property type="entry name" value="WD40"/>
    <property type="match status" value="7"/>
</dbReference>
<dbReference type="PROSITE" id="PS50104">
    <property type="entry name" value="TIR"/>
    <property type="match status" value="1"/>
</dbReference>
<dbReference type="Pfam" id="PF00400">
    <property type="entry name" value="WD40"/>
    <property type="match status" value="5"/>
</dbReference>
<feature type="repeat" description="TPR" evidence="4">
    <location>
        <begin position="1211"/>
        <end position="1244"/>
    </location>
</feature>
<feature type="repeat" description="WD" evidence="3">
    <location>
        <begin position="911"/>
        <end position="951"/>
    </location>
</feature>
<feature type="repeat" description="TPR" evidence="4">
    <location>
        <begin position="1257"/>
        <end position="1290"/>
    </location>
</feature>
<feature type="transmembrane region" description="Helical" evidence="6">
    <location>
        <begin position="205"/>
        <end position="226"/>
    </location>
</feature>
<dbReference type="PROSITE" id="PS00678">
    <property type="entry name" value="WD_REPEATS_1"/>
    <property type="match status" value="1"/>
</dbReference>
<feature type="repeat" description="WD" evidence="3">
    <location>
        <begin position="306"/>
        <end position="337"/>
    </location>
</feature>
<dbReference type="InterPro" id="IPR036322">
    <property type="entry name" value="WD40_repeat_dom_sf"/>
</dbReference>
<organism evidence="8 9">
    <name type="scientific">Lysobacter antibioticus</name>
    <dbReference type="NCBI Taxonomy" id="84531"/>
    <lineage>
        <taxon>Bacteria</taxon>
        <taxon>Pseudomonadati</taxon>
        <taxon>Pseudomonadota</taxon>
        <taxon>Gammaproteobacteria</taxon>
        <taxon>Lysobacterales</taxon>
        <taxon>Lysobacteraceae</taxon>
        <taxon>Lysobacter</taxon>
    </lineage>
</organism>
<feature type="repeat" description="WD" evidence="3">
    <location>
        <begin position="778"/>
        <end position="809"/>
    </location>
</feature>
<dbReference type="InterPro" id="IPR015943">
    <property type="entry name" value="WD40/YVTN_repeat-like_dom_sf"/>
</dbReference>
<dbReference type="PANTHER" id="PTHR19879:SF9">
    <property type="entry name" value="TRANSCRIPTION INITIATION FACTOR TFIID SUBUNIT 5"/>
    <property type="match status" value="1"/>
</dbReference>
<keyword evidence="9" id="KW-1185">Reference proteome</keyword>
<dbReference type="PANTHER" id="PTHR19879">
    <property type="entry name" value="TRANSCRIPTION INITIATION FACTOR TFIID"/>
    <property type="match status" value="1"/>
</dbReference>
<proteinExistence type="predicted"/>
<protein>
    <submittedName>
        <fullName evidence="8">TPR repeat family protein</fullName>
    </submittedName>
</protein>
<dbReference type="PROSITE" id="PS50293">
    <property type="entry name" value="TPR_REGION"/>
    <property type="match status" value="1"/>
</dbReference>
<gene>
    <name evidence="8" type="ORF">LA76x_2610</name>
</gene>
<feature type="repeat" description="WD" evidence="3">
    <location>
        <begin position="953"/>
        <end position="994"/>
    </location>
</feature>